<evidence type="ECO:0000313" key="3">
    <source>
        <dbReference type="Proteomes" id="UP000252707"/>
    </source>
</evidence>
<protein>
    <recommendedName>
        <fullName evidence="4">Outer membrane lipoprotein-sorting protein</fullName>
    </recommendedName>
</protein>
<comment type="caution">
    <text evidence="2">The sequence shown here is derived from an EMBL/GenBank/DDBJ whole genome shotgun (WGS) entry which is preliminary data.</text>
</comment>
<dbReference type="EMBL" id="QPJY01000003">
    <property type="protein sequence ID" value="RCX31335.1"/>
    <property type="molecule type" value="Genomic_DNA"/>
</dbReference>
<proteinExistence type="predicted"/>
<keyword evidence="1" id="KW-0732">Signal</keyword>
<evidence type="ECO:0000256" key="1">
    <source>
        <dbReference type="SAM" id="SignalP"/>
    </source>
</evidence>
<evidence type="ECO:0000313" key="2">
    <source>
        <dbReference type="EMBL" id="RCX31335.1"/>
    </source>
</evidence>
<feature type="chain" id="PRO_5016950862" description="Outer membrane lipoprotein-sorting protein" evidence="1">
    <location>
        <begin position="20"/>
        <end position="197"/>
    </location>
</feature>
<name>A0A369CDZ6_9GAMM</name>
<dbReference type="Proteomes" id="UP000252707">
    <property type="component" value="Unassembled WGS sequence"/>
</dbReference>
<organism evidence="2 3">
    <name type="scientific">Thioalbus denitrificans</name>
    <dbReference type="NCBI Taxonomy" id="547122"/>
    <lineage>
        <taxon>Bacteria</taxon>
        <taxon>Pseudomonadati</taxon>
        <taxon>Pseudomonadota</taxon>
        <taxon>Gammaproteobacteria</taxon>
        <taxon>Chromatiales</taxon>
        <taxon>Ectothiorhodospiraceae</taxon>
        <taxon>Thioalbus</taxon>
    </lineage>
</organism>
<feature type="signal peptide" evidence="1">
    <location>
        <begin position="1"/>
        <end position="19"/>
    </location>
</feature>
<reference evidence="2 3" key="1">
    <citation type="submission" date="2018-07" db="EMBL/GenBank/DDBJ databases">
        <title>Genomic Encyclopedia of Type Strains, Phase IV (KMG-IV): sequencing the most valuable type-strain genomes for metagenomic binning, comparative biology and taxonomic classification.</title>
        <authorList>
            <person name="Goeker M."/>
        </authorList>
    </citation>
    <scope>NUCLEOTIDE SEQUENCE [LARGE SCALE GENOMIC DNA]</scope>
    <source>
        <strain evidence="2 3">DSM 26407</strain>
    </source>
</reference>
<accession>A0A369CDZ6</accession>
<dbReference type="RefSeq" id="WP_147275215.1">
    <property type="nucleotide sequence ID" value="NZ_QPJY01000003.1"/>
</dbReference>
<keyword evidence="3" id="KW-1185">Reference proteome</keyword>
<dbReference type="AlphaFoldDB" id="A0A369CDZ6"/>
<gene>
    <name evidence="2" type="ORF">DFQ59_103303</name>
</gene>
<sequence>MRMLYPLLLALSLAAPVAAAEPLVSLHCTLVSVAGEGEGIAAEVWARDDAVRSEVTTDTRKVVSIQRGSVLFTWAVGEATGARRLLGGGLAGRGLIRQIAEVRERGEHGGTATVEGVDYDVYILDRFPGEKSLVYLSRETSLPGMWVNVQEQGGERSEVRMYFRDAASSDRPCNAANVELEDALFRIPAGIRFQMDE</sequence>
<evidence type="ECO:0008006" key="4">
    <source>
        <dbReference type="Google" id="ProtNLM"/>
    </source>
</evidence>